<evidence type="ECO:0000256" key="1">
    <source>
        <dbReference type="SAM" id="MobiDB-lite"/>
    </source>
</evidence>
<evidence type="ECO:0000313" key="2">
    <source>
        <dbReference type="EMBL" id="MBY78565.1"/>
    </source>
</evidence>
<dbReference type="EMBL" id="GGMS01009362">
    <property type="protein sequence ID" value="MBY78565.1"/>
    <property type="molecule type" value="Transcribed_RNA"/>
</dbReference>
<proteinExistence type="predicted"/>
<protein>
    <submittedName>
        <fullName evidence="2">Uncharacterized protein</fullName>
    </submittedName>
</protein>
<name>A0A2S2QLC2_9HEMI</name>
<gene>
    <name evidence="2" type="ORF">g.176859</name>
</gene>
<dbReference type="AlphaFoldDB" id="A0A2S2QLC2"/>
<organism evidence="2">
    <name type="scientific">Sipha flava</name>
    <name type="common">yellow sugarcane aphid</name>
    <dbReference type="NCBI Taxonomy" id="143950"/>
    <lineage>
        <taxon>Eukaryota</taxon>
        <taxon>Metazoa</taxon>
        <taxon>Ecdysozoa</taxon>
        <taxon>Arthropoda</taxon>
        <taxon>Hexapoda</taxon>
        <taxon>Insecta</taxon>
        <taxon>Pterygota</taxon>
        <taxon>Neoptera</taxon>
        <taxon>Paraneoptera</taxon>
        <taxon>Hemiptera</taxon>
        <taxon>Sternorrhyncha</taxon>
        <taxon>Aphidomorpha</taxon>
        <taxon>Aphidoidea</taxon>
        <taxon>Aphididae</taxon>
        <taxon>Sipha</taxon>
    </lineage>
</organism>
<accession>A0A2S2QLC2</accession>
<reference evidence="2" key="1">
    <citation type="submission" date="2018-04" db="EMBL/GenBank/DDBJ databases">
        <title>Transcriptome assembly of Sipha flava.</title>
        <authorList>
            <person name="Scully E.D."/>
            <person name="Geib S.M."/>
            <person name="Palmer N.A."/>
            <person name="Koch K."/>
            <person name="Bradshaw J."/>
            <person name="Heng-Moss T."/>
            <person name="Sarath G."/>
        </authorList>
    </citation>
    <scope>NUCLEOTIDE SEQUENCE</scope>
</reference>
<feature type="region of interest" description="Disordered" evidence="1">
    <location>
        <begin position="44"/>
        <end position="64"/>
    </location>
</feature>
<sequence length="121" mass="14180">MHILLRNNSTHIPESYKEKTYYCKTFNGRHARISNNHNNIIIRGQGQPSDETTLGYEDQDQGQPRVENNTIKTESAEYIKAPFQHQRQTCPAIRLSPSELRLDIINARIYNLYFCIYVCVY</sequence>